<comment type="catalytic activity">
    <reaction evidence="9">
        <text>guanosine(9) in tRNA + S-adenosyl-L-methionine = N(1)-methylguanosine(9) in tRNA + S-adenosyl-L-homocysteine + H(+)</text>
        <dbReference type="Rhea" id="RHEA:43156"/>
        <dbReference type="Rhea" id="RHEA-COMP:10367"/>
        <dbReference type="Rhea" id="RHEA-COMP:10368"/>
        <dbReference type="ChEBI" id="CHEBI:15378"/>
        <dbReference type="ChEBI" id="CHEBI:57856"/>
        <dbReference type="ChEBI" id="CHEBI:59789"/>
        <dbReference type="ChEBI" id="CHEBI:73542"/>
        <dbReference type="ChEBI" id="CHEBI:74269"/>
        <dbReference type="EC" id="2.1.1.221"/>
    </reaction>
</comment>
<feature type="compositionally biased region" description="Basic and acidic residues" evidence="12">
    <location>
        <begin position="282"/>
        <end position="292"/>
    </location>
</feature>
<feature type="compositionally biased region" description="Basic and acidic residues" evidence="12">
    <location>
        <begin position="308"/>
        <end position="328"/>
    </location>
</feature>
<dbReference type="CDD" id="cd18101">
    <property type="entry name" value="Trm10euk_A"/>
    <property type="match status" value="1"/>
</dbReference>
<dbReference type="GO" id="GO:0000049">
    <property type="term" value="F:tRNA binding"/>
    <property type="evidence" value="ECO:0007669"/>
    <property type="project" value="Ensembl"/>
</dbReference>
<evidence type="ECO:0000256" key="9">
    <source>
        <dbReference type="ARBA" id="ARBA00048434"/>
    </source>
</evidence>
<dbReference type="SMR" id="A0A8D2CQ88"/>
<feature type="domain" description="SAM-dependent MTase TRM10-type" evidence="13">
    <location>
        <begin position="87"/>
        <end position="278"/>
    </location>
</feature>
<evidence type="ECO:0000256" key="5">
    <source>
        <dbReference type="ARBA" id="ARBA00022691"/>
    </source>
</evidence>
<comment type="function">
    <text evidence="8">S-adenosyl-L-methionine-dependent guanine N(1)-methyltransferase that catalyzes the formation of N(1)-methylguanine at position 9 (m1G9) in tRNAs. Probably not able to catalyze formation of N(1)-methyladenine at position 9 (m1A9) in tRNAs.</text>
</comment>
<comment type="subunit">
    <text evidence="10">Interacts with tRNA.</text>
</comment>
<dbReference type="GO" id="GO:0052905">
    <property type="term" value="F:tRNA (guanosine(9)-N1)-methyltransferase activity"/>
    <property type="evidence" value="ECO:0007669"/>
    <property type="project" value="UniProtKB-EC"/>
</dbReference>
<dbReference type="InterPro" id="IPR007356">
    <property type="entry name" value="tRNA_m1G_MeTrfase_euk"/>
</dbReference>
<evidence type="ECO:0000256" key="4">
    <source>
        <dbReference type="ARBA" id="ARBA00022679"/>
    </source>
</evidence>
<dbReference type="Gene3D" id="3.40.1280.30">
    <property type="match status" value="1"/>
</dbReference>
<evidence type="ECO:0000313" key="15">
    <source>
        <dbReference type="Proteomes" id="UP000694564"/>
    </source>
</evidence>
<keyword evidence="5" id="KW-0949">S-adenosyl-L-methionine</keyword>
<accession>A0A8D2CQ88</accession>
<feature type="compositionally biased region" description="Basic and acidic residues" evidence="12">
    <location>
        <begin position="14"/>
        <end position="34"/>
    </location>
</feature>
<dbReference type="PROSITE" id="PS51675">
    <property type="entry name" value="SAM_MT_TRM10"/>
    <property type="match status" value="1"/>
</dbReference>
<feature type="compositionally biased region" description="Basic residues" evidence="12">
    <location>
        <begin position="60"/>
        <end position="73"/>
    </location>
</feature>
<feature type="region of interest" description="Disordered" evidence="12">
    <location>
        <begin position="278"/>
        <end position="338"/>
    </location>
</feature>
<feature type="region of interest" description="Disordered" evidence="12">
    <location>
        <begin position="1"/>
        <end position="86"/>
    </location>
</feature>
<evidence type="ECO:0000256" key="2">
    <source>
        <dbReference type="ARBA" id="ARBA00014673"/>
    </source>
</evidence>
<feature type="compositionally biased region" description="Polar residues" evidence="12">
    <location>
        <begin position="329"/>
        <end position="338"/>
    </location>
</feature>
<keyword evidence="4" id="KW-0808">Transferase</keyword>
<dbReference type="EC" id="2.1.1.221" evidence="1"/>
<dbReference type="InterPro" id="IPR038459">
    <property type="entry name" value="MT_TRM10-typ_sf"/>
</dbReference>
<dbReference type="GO" id="GO:0005730">
    <property type="term" value="C:nucleolus"/>
    <property type="evidence" value="ECO:0007669"/>
    <property type="project" value="Ensembl"/>
</dbReference>
<dbReference type="InterPro" id="IPR028564">
    <property type="entry name" value="MT_TRM10-typ"/>
</dbReference>
<evidence type="ECO:0000256" key="3">
    <source>
        <dbReference type="ARBA" id="ARBA00022603"/>
    </source>
</evidence>
<dbReference type="GO" id="GO:0005829">
    <property type="term" value="C:cytosol"/>
    <property type="evidence" value="ECO:0007669"/>
    <property type="project" value="Ensembl"/>
</dbReference>
<feature type="active site" description="Proton acceptor" evidence="11">
    <location>
        <position position="209"/>
    </location>
</feature>
<dbReference type="PIRSF" id="PIRSF016323">
    <property type="entry name" value="tRNA_m1G_mtfrase_met"/>
    <property type="match status" value="1"/>
</dbReference>
<keyword evidence="15" id="KW-1185">Reference proteome</keyword>
<keyword evidence="3" id="KW-0489">Methyltransferase</keyword>
<reference evidence="14" key="1">
    <citation type="submission" date="2025-08" db="UniProtKB">
        <authorList>
            <consortium name="Ensembl"/>
        </authorList>
    </citation>
    <scope>IDENTIFICATION</scope>
</reference>
<evidence type="ECO:0000313" key="14">
    <source>
        <dbReference type="Ensembl" id="ENSSVLP00005011709.1"/>
    </source>
</evidence>
<dbReference type="AlphaFoldDB" id="A0A8D2CQ88"/>
<organism evidence="14 15">
    <name type="scientific">Sciurus vulgaris</name>
    <name type="common">Eurasian red squirrel</name>
    <dbReference type="NCBI Taxonomy" id="55149"/>
    <lineage>
        <taxon>Eukaryota</taxon>
        <taxon>Metazoa</taxon>
        <taxon>Chordata</taxon>
        <taxon>Craniata</taxon>
        <taxon>Vertebrata</taxon>
        <taxon>Euteleostomi</taxon>
        <taxon>Mammalia</taxon>
        <taxon>Eutheria</taxon>
        <taxon>Euarchontoglires</taxon>
        <taxon>Glires</taxon>
        <taxon>Rodentia</taxon>
        <taxon>Sciuromorpha</taxon>
        <taxon>Sciuridae</taxon>
        <taxon>Sciurinae</taxon>
        <taxon>Sciurini</taxon>
        <taxon>Sciurus</taxon>
    </lineage>
</organism>
<dbReference type="InterPro" id="IPR016653">
    <property type="entry name" value="TRM10/TRM10A"/>
</dbReference>
<evidence type="ECO:0000259" key="13">
    <source>
        <dbReference type="PROSITE" id="PS51675"/>
    </source>
</evidence>
<dbReference type="PANTHER" id="PTHR13563:SF13">
    <property type="entry name" value="TRNA METHYLTRANSFERASE 10 HOMOLOG A"/>
    <property type="match status" value="1"/>
</dbReference>
<dbReference type="OrthoDB" id="278300at2759"/>
<sequence length="338" mass="39266">MSSEMSPAFIETSNVERKQDLSEDQEGEKPRLDEGIEPVSKRQMKKLIKQKQWEEQRDLRKQKRKEKRKRKKLERQCQLESNSDGNDRKRIRRNVVHSTLRLIIDCSFDDLMVLKDIKKLHKQIQRCYAENRRALHPVQFYLTSHGGQLKKNMDENDKGWVNWKDIHIKPEHYSELIKKEDLIYLTSDSPNILKELDESKAYVIGGLVDHNHHKGFTYKQASDFGIDHAQLPLGSFVKMNSRKVLAVNHVFEIILGYLETRDWQEAFFTILPQRKGAVPTDKACESSSHDKQSAIVEGGSDNDSSEGEYSKNEPESPHKDKQQDKENSTESTMPSAPH</sequence>
<proteinExistence type="predicted"/>
<dbReference type="PANTHER" id="PTHR13563">
    <property type="entry name" value="TRNA (GUANINE-9-) METHYLTRANSFERASE"/>
    <property type="match status" value="1"/>
</dbReference>
<dbReference type="GO" id="GO:0005654">
    <property type="term" value="C:nucleoplasm"/>
    <property type="evidence" value="ECO:0007669"/>
    <property type="project" value="Ensembl"/>
</dbReference>
<dbReference type="GO" id="GO:0002939">
    <property type="term" value="P:tRNA N1-guanine methylation"/>
    <property type="evidence" value="ECO:0007669"/>
    <property type="project" value="Ensembl"/>
</dbReference>
<evidence type="ECO:0000256" key="11">
    <source>
        <dbReference type="PIRSR" id="PIRSR016323-1"/>
    </source>
</evidence>
<dbReference type="Proteomes" id="UP000694564">
    <property type="component" value="Chromosome 9"/>
</dbReference>
<dbReference type="FunFam" id="3.40.1280.30:FF:000001">
    <property type="entry name" value="tRNA methyltransferase 10 homolog A"/>
    <property type="match status" value="1"/>
</dbReference>
<evidence type="ECO:0000256" key="10">
    <source>
        <dbReference type="ARBA" id="ARBA00061943"/>
    </source>
</evidence>
<dbReference type="GeneTree" id="ENSGT00530000063169"/>
<evidence type="ECO:0000256" key="7">
    <source>
        <dbReference type="ARBA" id="ARBA00032540"/>
    </source>
</evidence>
<evidence type="ECO:0000256" key="12">
    <source>
        <dbReference type="SAM" id="MobiDB-lite"/>
    </source>
</evidence>
<evidence type="ECO:0000256" key="6">
    <source>
        <dbReference type="ARBA" id="ARBA00029801"/>
    </source>
</evidence>
<reference evidence="14" key="2">
    <citation type="submission" date="2025-09" db="UniProtKB">
        <authorList>
            <consortium name="Ensembl"/>
        </authorList>
    </citation>
    <scope>IDENTIFICATION</scope>
</reference>
<protein>
    <recommendedName>
        <fullName evidence="2">tRNA methyltransferase 10 homolog A</fullName>
        <ecNumber evidence="1">2.1.1.221</ecNumber>
    </recommendedName>
    <alternativeName>
        <fullName evidence="6">RNA (guanine-9-)-methyltransferase domain-containing protein 2</fullName>
    </alternativeName>
    <alternativeName>
        <fullName evidence="7">tRNA (guanine(9)-N(1))-methyltransferase TRMT10A</fullName>
    </alternativeName>
</protein>
<gene>
    <name evidence="14" type="primary">TRMT10A</name>
</gene>
<evidence type="ECO:0000256" key="1">
    <source>
        <dbReference type="ARBA" id="ARBA00012797"/>
    </source>
</evidence>
<dbReference type="Ensembl" id="ENSSVLT00005012962.1">
    <property type="protein sequence ID" value="ENSSVLP00005011709.1"/>
    <property type="gene ID" value="ENSSVLG00005009297.1"/>
</dbReference>
<dbReference type="GO" id="GO:0015629">
    <property type="term" value="C:actin cytoskeleton"/>
    <property type="evidence" value="ECO:0007669"/>
    <property type="project" value="Ensembl"/>
</dbReference>
<name>A0A8D2CQ88_SCIVU</name>
<evidence type="ECO:0000256" key="8">
    <source>
        <dbReference type="ARBA" id="ARBA00045240"/>
    </source>
</evidence>